<dbReference type="Gene3D" id="2.60.120.430">
    <property type="entry name" value="Galactose-binding lectin"/>
    <property type="match status" value="1"/>
</dbReference>
<keyword evidence="3 6" id="KW-0732">Signal</keyword>
<evidence type="ECO:0000259" key="7">
    <source>
        <dbReference type="Pfam" id="PF12819"/>
    </source>
</evidence>
<reference evidence="8 9" key="1">
    <citation type="journal article" date="2014" name="Science">
        <title>Plant genetics. Early allopolyploid evolution in the post-Neolithic Brassica napus oilseed genome.</title>
        <authorList>
            <person name="Chalhoub B."/>
            <person name="Denoeud F."/>
            <person name="Liu S."/>
            <person name="Parkin I.A."/>
            <person name="Tang H."/>
            <person name="Wang X."/>
            <person name="Chiquet J."/>
            <person name="Belcram H."/>
            <person name="Tong C."/>
            <person name="Samans B."/>
            <person name="Correa M."/>
            <person name="Da Silva C."/>
            <person name="Just J."/>
            <person name="Falentin C."/>
            <person name="Koh C.S."/>
            <person name="Le Clainche I."/>
            <person name="Bernard M."/>
            <person name="Bento P."/>
            <person name="Noel B."/>
            <person name="Labadie K."/>
            <person name="Alberti A."/>
            <person name="Charles M."/>
            <person name="Arnaud D."/>
            <person name="Guo H."/>
            <person name="Daviaud C."/>
            <person name="Alamery S."/>
            <person name="Jabbari K."/>
            <person name="Zhao M."/>
            <person name="Edger P.P."/>
            <person name="Chelaifa H."/>
            <person name="Tack D."/>
            <person name="Lassalle G."/>
            <person name="Mestiri I."/>
            <person name="Schnel N."/>
            <person name="Le Paslier M.C."/>
            <person name="Fan G."/>
            <person name="Renault V."/>
            <person name="Bayer P.E."/>
            <person name="Golicz A.A."/>
            <person name="Manoli S."/>
            <person name="Lee T.H."/>
            <person name="Thi V.H."/>
            <person name="Chalabi S."/>
            <person name="Hu Q."/>
            <person name="Fan C."/>
            <person name="Tollenaere R."/>
            <person name="Lu Y."/>
            <person name="Battail C."/>
            <person name="Shen J."/>
            <person name="Sidebottom C.H."/>
            <person name="Wang X."/>
            <person name="Canaguier A."/>
            <person name="Chauveau A."/>
            <person name="Berard A."/>
            <person name="Deniot G."/>
            <person name="Guan M."/>
            <person name="Liu Z."/>
            <person name="Sun F."/>
            <person name="Lim Y.P."/>
            <person name="Lyons E."/>
            <person name="Town C.D."/>
            <person name="Bancroft I."/>
            <person name="Wang X."/>
            <person name="Meng J."/>
            <person name="Ma J."/>
            <person name="Pires J.C."/>
            <person name="King G.J."/>
            <person name="Brunel D."/>
            <person name="Delourme R."/>
            <person name="Renard M."/>
            <person name="Aury J.M."/>
            <person name="Adams K.L."/>
            <person name="Batley J."/>
            <person name="Snowdon R.J."/>
            <person name="Tost J."/>
            <person name="Edwards D."/>
            <person name="Zhou Y."/>
            <person name="Hua W."/>
            <person name="Sharpe A.G."/>
            <person name="Paterson A.H."/>
            <person name="Guan C."/>
            <person name="Wincker P."/>
        </authorList>
    </citation>
    <scope>NUCLEOTIDE SEQUENCE [LARGE SCALE GENOMIC DNA]</scope>
    <source>
        <strain evidence="9">cv. Darmor-bzh</strain>
    </source>
</reference>
<dbReference type="AlphaFoldDB" id="A0A078GU18"/>
<comment type="subcellular location">
    <subcellularLocation>
        <location evidence="1">Membrane</location>
        <topology evidence="1">Single-pass membrane protein</topology>
    </subcellularLocation>
</comment>
<evidence type="ECO:0000256" key="6">
    <source>
        <dbReference type="SAM" id="SignalP"/>
    </source>
</evidence>
<dbReference type="PaxDb" id="3708-A0A078GU18"/>
<dbReference type="Pfam" id="PF12819">
    <property type="entry name" value="Malectin_like"/>
    <property type="match status" value="1"/>
</dbReference>
<keyword evidence="5" id="KW-0472">Membrane</keyword>
<feature type="domain" description="Malectin-like" evidence="7">
    <location>
        <begin position="32"/>
        <end position="355"/>
    </location>
</feature>
<sequence length="358" mass="40422">MKALDGVLLLLTIALAKFQSAYSQDQSGFISLDCGLVPKDTTYVERTTNITYISDGTHIDSGVVGRIINDTLRTQFQQQVWNLRSFPDGQRNCYNFNLTRNQRYLIRGTFLYGNYDGLNLLPSFDLHIGQTKWTSVSIRELGNSLIREIIHVLTEDSLQICLVKTGETTPFISSLELRPLNNNNTYVSQSGSLMLLNRVYFSPTPSFIRYDEDIHDRIWVPFIKDNTTSISTDLPVDTSNPYNVPQLVAKTAMIPADPTQPLNIRWSFGEITAQSYVYMHFAETQNLEAGENREFNITFNGLPWFSSFSPSKLSITTIFSSRAMSSPDGTFSFTFTMTGNSTLPPLINGLEIYKVIET</sequence>
<keyword evidence="9" id="KW-1185">Reference proteome</keyword>
<dbReference type="EMBL" id="LK032214">
    <property type="protein sequence ID" value="CDY28138.1"/>
    <property type="molecule type" value="Genomic_DNA"/>
</dbReference>
<dbReference type="InterPro" id="IPR024788">
    <property type="entry name" value="Malectin-like_Carb-bd_dom"/>
</dbReference>
<evidence type="ECO:0000256" key="5">
    <source>
        <dbReference type="ARBA" id="ARBA00023136"/>
    </source>
</evidence>
<dbReference type="PANTHER" id="PTHR45631:SF82">
    <property type="entry name" value="PROTEIN KINASE DOMAIN-CONTAINING PROTEIN"/>
    <property type="match status" value="1"/>
</dbReference>
<evidence type="ECO:0000313" key="9">
    <source>
        <dbReference type="Proteomes" id="UP000028999"/>
    </source>
</evidence>
<evidence type="ECO:0000313" key="8">
    <source>
        <dbReference type="EMBL" id="CDY28138.1"/>
    </source>
</evidence>
<gene>
    <name evidence="8" type="primary">BnaC06g03190D</name>
    <name evidence="8" type="ORF">GSBRNA2T00039111001</name>
</gene>
<feature type="signal peptide" evidence="6">
    <location>
        <begin position="1"/>
        <end position="23"/>
    </location>
</feature>
<keyword evidence="4" id="KW-1133">Transmembrane helix</keyword>
<dbReference type="GO" id="GO:0016020">
    <property type="term" value="C:membrane"/>
    <property type="evidence" value="ECO:0007669"/>
    <property type="project" value="UniProtKB-SubCell"/>
</dbReference>
<protein>
    <submittedName>
        <fullName evidence="8">BnaC06g03190D protein</fullName>
    </submittedName>
</protein>
<dbReference type="PANTHER" id="PTHR45631">
    <property type="entry name" value="OS07G0107800 PROTEIN-RELATED"/>
    <property type="match status" value="1"/>
</dbReference>
<keyword evidence="2" id="KW-0812">Transmembrane</keyword>
<dbReference type="STRING" id="3708.A0A078GU18"/>
<dbReference type="Proteomes" id="UP000028999">
    <property type="component" value="Unassembled WGS sequence"/>
</dbReference>
<evidence type="ECO:0000256" key="4">
    <source>
        <dbReference type="ARBA" id="ARBA00022989"/>
    </source>
</evidence>
<feature type="chain" id="PRO_5044540176" evidence="6">
    <location>
        <begin position="24"/>
        <end position="358"/>
    </location>
</feature>
<accession>A0A078GU18</accession>
<dbReference type="SMR" id="A0A078GU18"/>
<dbReference type="OMA" id="QPLNIRW"/>
<proteinExistence type="predicted"/>
<dbReference type="Gramene" id="CDY28138">
    <property type="protein sequence ID" value="CDY28138"/>
    <property type="gene ID" value="GSBRNA2T00039111001"/>
</dbReference>
<name>A0A078GU18_BRANA</name>
<evidence type="ECO:0000256" key="1">
    <source>
        <dbReference type="ARBA" id="ARBA00004167"/>
    </source>
</evidence>
<evidence type="ECO:0000256" key="3">
    <source>
        <dbReference type="ARBA" id="ARBA00022729"/>
    </source>
</evidence>
<evidence type="ECO:0000256" key="2">
    <source>
        <dbReference type="ARBA" id="ARBA00022692"/>
    </source>
</evidence>
<organism evidence="8 9">
    <name type="scientific">Brassica napus</name>
    <name type="common">Rape</name>
    <dbReference type="NCBI Taxonomy" id="3708"/>
    <lineage>
        <taxon>Eukaryota</taxon>
        <taxon>Viridiplantae</taxon>
        <taxon>Streptophyta</taxon>
        <taxon>Embryophyta</taxon>
        <taxon>Tracheophyta</taxon>
        <taxon>Spermatophyta</taxon>
        <taxon>Magnoliopsida</taxon>
        <taxon>eudicotyledons</taxon>
        <taxon>Gunneridae</taxon>
        <taxon>Pentapetalae</taxon>
        <taxon>rosids</taxon>
        <taxon>malvids</taxon>
        <taxon>Brassicales</taxon>
        <taxon>Brassicaceae</taxon>
        <taxon>Brassiceae</taxon>
        <taxon>Brassica</taxon>
    </lineage>
</organism>